<evidence type="ECO:0000313" key="2">
    <source>
        <dbReference type="EMBL" id="HEN15799.1"/>
    </source>
</evidence>
<keyword evidence="1" id="KW-0732">Signal</keyword>
<gene>
    <name evidence="2" type="ORF">ENQ76_10075</name>
</gene>
<dbReference type="EMBL" id="DSOK01000288">
    <property type="protein sequence ID" value="HEN15799.1"/>
    <property type="molecule type" value="Genomic_DNA"/>
</dbReference>
<feature type="signal peptide" evidence="1">
    <location>
        <begin position="1"/>
        <end position="21"/>
    </location>
</feature>
<feature type="chain" id="PRO_5028258093" evidence="1">
    <location>
        <begin position="22"/>
        <end position="72"/>
    </location>
</feature>
<organism evidence="2">
    <name type="scientific">Schlesneria paludicola</name>
    <dbReference type="NCBI Taxonomy" id="360056"/>
    <lineage>
        <taxon>Bacteria</taxon>
        <taxon>Pseudomonadati</taxon>
        <taxon>Planctomycetota</taxon>
        <taxon>Planctomycetia</taxon>
        <taxon>Planctomycetales</taxon>
        <taxon>Planctomycetaceae</taxon>
        <taxon>Schlesneria</taxon>
    </lineage>
</organism>
<evidence type="ECO:0000256" key="1">
    <source>
        <dbReference type="SAM" id="SignalP"/>
    </source>
</evidence>
<accession>A0A7C2K0J8</accession>
<proteinExistence type="predicted"/>
<comment type="caution">
    <text evidence="2">The sequence shown here is derived from an EMBL/GenBank/DDBJ whole genome shotgun (WGS) entry which is preliminary data.</text>
</comment>
<dbReference type="AlphaFoldDB" id="A0A7C2K0J8"/>
<reference evidence="2" key="1">
    <citation type="journal article" date="2020" name="mSystems">
        <title>Genome- and Community-Level Interaction Insights into Carbon Utilization and Element Cycling Functions of Hydrothermarchaeota in Hydrothermal Sediment.</title>
        <authorList>
            <person name="Zhou Z."/>
            <person name="Liu Y."/>
            <person name="Xu W."/>
            <person name="Pan J."/>
            <person name="Luo Z.H."/>
            <person name="Li M."/>
        </authorList>
    </citation>
    <scope>NUCLEOTIDE SEQUENCE [LARGE SCALE GENOMIC DNA]</scope>
    <source>
        <strain evidence="2">SpSt-339</strain>
    </source>
</reference>
<protein>
    <submittedName>
        <fullName evidence="2">Uncharacterized protein</fullName>
    </submittedName>
</protein>
<sequence>MRRLKLFVVMVLLLEPLSGCSSLFHNLQPHRLRRLNRGPAPALDPEFTAVEAQRPQTVVANSGQAVTVRAQQ</sequence>
<name>A0A7C2K0J8_9PLAN</name>